<feature type="domain" description="Duffy-antigen binding" evidence="4">
    <location>
        <begin position="825"/>
        <end position="1003"/>
    </location>
</feature>
<evidence type="ECO:0000256" key="1">
    <source>
        <dbReference type="SAM" id="Coils"/>
    </source>
</evidence>
<dbReference type="InterPro" id="IPR042202">
    <property type="entry name" value="Duffy-ag-bd_sf"/>
</dbReference>
<evidence type="ECO:0000259" key="8">
    <source>
        <dbReference type="Pfam" id="PF22672"/>
    </source>
</evidence>
<sequence>MAPQRAEDSNKSAKEVLDEFGQQVYKEKVEKDAKIYKGELEGNLASSSILGETASTDKPCTFEYNKLLGARGKRHPCGNRQTVRFSDEYGGQCTFNRIKDSEHNNNDVGACAPFRRLHLCDYNLEKMGSTKIKDKNVLLAEVCMAAKYEGQSLLKQYEEHKNNYPHTNICTVLARSFADIGDIVRGKDLFLGHQQRKRKLEENLKQMFENIKKNNDKLDKISIEQVREYWWNANRDQVWEAITCHAAHSDEYFRKSTDGVTLYFDGRCGRELSSVPTYLDYVPQFLRWFDEWSEEFCRKRNITLKSAKEECQNDSKKLYCSLNGYNCTRLIPNKNYCSRDPICTPCSNKCIPYDLWLRNRRDEFNMQKGKYENEIKTYESDNDISNSNINTEYYKSFYKKFAKSDYKKVHDFLTLLNNGRYCKEGVDGKDAIDFNKTDDKDAFDRSEYCQPCPACVVECDGGKCEEKKNSDGTCIEAQIYTVVRDETPTPIKVLFSGDHQKDITKKLSSFCKNPESENNRDYQTWQCYYKSSDYNNCEMKGSLYKVEGDPNIIVSHECFHLWVQSLLIDTIKWETKLKKCINNTNVTNCYNKCNKNCECFENWVEQKKKEWENVNDVYKDQKQSLGIYYEKLENLFKSNFFQVMKALEGDEKGKWYQFKDDLKKKFEPSEKNTRTTDSQDAIKLILDHLKDNATTCKDNNSLEEDENCPKTKINPCIKRTRIPTRGASNNLVSVKHIAELMQRSARKQLEAGAGEINLKGDATKGKYTKKNGKAVALNDICSIDVQHSNSTYRSEKPCAGKNTGRFDIGTPWKTGTNVKMTEDQAYMPPRREHMCTSNLEYLETDQGPLKNSDGKFVNHSFLGDVLLAANHEAKKIKELYTKDNGLNDLKDKETVCRAMKYSFADLGDIIRGRDMWDNETGMKHAKKHLKDVFDNIRKSLKNKGNQKYNYDDKKLPPYKELREDWWEANRHQVWRAMKCAIKEATIDNCNGIPIEDYIPQRLRWMTEWAEWYCKMQSQEYKKLQDACTGCKKKVDSCTKGTPDCEQCDKQCKQYTEFITKWQPQWETMSYKYQTLYEEAERDATSGSVKKRTQLSKEDQRVVDFLKQLLLRNSAAARNRVIRAAGSSATGGTTAMTPNTPYSTAAGYIHHELGKTVGCNVQTKFCKHKIGSKASGTENKEYAFREKPYDHDDACACRPPKPTGGPGAGESPARSDADSRGPATVGAGEVEEDGDEVDSEEEEDEVEEEPPAEEVCEMVDTLLDESNGGKNGINGCNPKDQVQPYPGWDCKLSTFKDKEHGSCMPPRRIKLCVSGLTQTNNIINKEDIRTHFITCAAIETYFAWLRYKKINTEADKELKEGKIPDEFKRQMFYTFGDYRDIFFGTDISTHNHIPEVSSKVITILEKENGTKSEDKQKFNNVLLEDWWKEHGPEIWEGMLCALTNGLTDDEKKNEIKTKYSYDELNNAKKGDSSLEEFAQTSQFLRWMTEWGEDFCKKRKEQVETLQKACKFYECNINAEDTKTKCEKECKVYEQFIKQWKPQYEQQSKKFTTDKVQPEYAVDADVKKSTHAYQYLSKKLKKICQNGTTTDKCDYKCMENASRQPQTSACSQEQQQQNKSSTENNYPEAFDCPPKEIADKCNCPKPPEPKYCVDKTAYDIRKEREKKSDNSLKGNGTDIPLTDCTKVDTITFFNDNIGTTTINEKEMYKVFPPNSDSCDNKSSNRFNSEKQWLCNNINLKKKNICLPPRRQYMCLRKIERMITKDVDDKDKFFQVVMKAAKEEGIRILKNYKEQNKTDFSEICDDMKYSFADLGDIIRGKDLWNTDKNYKNIQDKIRYVFDYMHKKLNSDDQKRYKDLVNHYDLRSDWWDANRRDIWKAMTCAAPRNAYIYKTTENSETKIRSTDMYYYCGHKDDPPDNDYIPQKLRWMTEWSEYFCKELNRKLEQMKTNCDSCKLNDSNCRDSNDGNNCRKCQQNCQEYTKLVNQGKKQFILQDNQYKEIYKKISNNSDGKAYVGTHVVEFLKKVEKNKCSDLNSADKYLYKGSNCKNLTFTENDNEHRTRTYAFTEKPIEYKNKCTCEITNHPLDKCPTPQNRIICNNLKLINSYKKNYTINLKEWNNNLVPKISSDNYGVLVPPRRKHICLRNITANFLENKIYGKEKLRNAVLNAAYNEAYFLWTVYNKDSTTAFEAIKYSFADYGDIIKGTDIMESSLSDKIGNIFTNTKDTNARSKWWNEIKYQVWHAMLCGYRTANDKFVIDADTCKLPTEDEIPQFHRWLIEWAKQACKEYRIRKSAFEQFCHCSTAGGLSGLDLLKNHSCNYELTQYIGWNTMVKQYMDGFDIKFQKVKNASTNSSISENSAQEYIKGKIEGNECDFNDMENIYEKITNRKNKDFQEILGILCPNKKIDKDKSKEILDETSSKPKEEDTSHVQPPPLPPKPSTPEVEPLPSDEPFDPTILQTTIPFGVALALGSIAFLFLKKKTLSPVDLFSVINIPKGDYNIPTLKSSNRYIPYASDRYKGKTYIYMEGDSSGDEKYAFMSDTTDITSSESEYEELDINDIYVPRAPKYKTLIEVVLEPSKSNGNTLGDDIPHTNKFTDEEWNELKHDFISQYVQRESMGVPQYDVSTELPMNIGGNVLDDGINEKPFIMSIHDRNLYSGEEYSYNVNMVNSMDDIPINRDNNVYSGIDLINDTLSGNKHIDIYDEVLKRKENELFGTNHTKKNTSTNSVAKNTNSDPILNQINLFHTWLDRHRDMCEKLKNDNERLAKLKEEWENETHSGNTHPSDSNKTLNTDVSIQIHMDNPKPINQFTNMDTILEDLEKYNEPYYDVQDDIYYDVNDHDASTVDSNAVNVPSKVQIEMDVNTKLVKEKYPIADVWDI</sequence>
<evidence type="ECO:0000256" key="2">
    <source>
        <dbReference type="SAM" id="MobiDB-lite"/>
    </source>
</evidence>
<feature type="compositionally biased region" description="Acidic residues" evidence="2">
    <location>
        <begin position="1228"/>
        <end position="1253"/>
    </location>
</feature>
<dbReference type="InterPro" id="IPR054595">
    <property type="entry name" value="DBL_C"/>
</dbReference>
<feature type="domain" description="PfEMP1 CIDRalpha1" evidence="7">
    <location>
        <begin position="489"/>
        <end position="540"/>
    </location>
</feature>
<name>A0A2I0BQ91_PLAFO</name>
<feature type="coiled-coil region" evidence="1">
    <location>
        <begin position="2748"/>
        <end position="2775"/>
    </location>
</feature>
<dbReference type="FunFam" id="1.20.1310.20:FF:000002">
    <property type="entry name" value="Erythrocyte membrane protein 1, PfEMP1"/>
    <property type="match status" value="1"/>
</dbReference>
<feature type="region of interest" description="Disordered" evidence="2">
    <location>
        <begin position="2414"/>
        <end position="2452"/>
    </location>
</feature>
<feature type="domain" description="Plasmodium falciparum erythrocyte membrane protein-1 N-terminal segment" evidence="6">
    <location>
        <begin position="12"/>
        <end position="46"/>
    </location>
</feature>
<evidence type="ECO:0000313" key="9">
    <source>
        <dbReference type="EMBL" id="KAF4327777.1"/>
    </source>
</evidence>
<dbReference type="Pfam" id="PF22672">
    <property type="entry name" value="DBL_C"/>
    <property type="match status" value="2"/>
</dbReference>
<reference evidence="9 12" key="2">
    <citation type="submission" date="2018-05" db="EMBL/GenBank/DDBJ databases">
        <title>Genome assembly of Plasmodium falciparum NF54 DiCre.</title>
        <authorList>
            <person name="Baumgarten S."/>
            <person name="Treeck M."/>
            <person name="Scherf A."/>
        </authorList>
    </citation>
    <scope>NUCLEOTIDE SEQUENCE [LARGE SCALE GENOMIC DNA]</scope>
    <source>
        <strain evidence="9">NF54</strain>
    </source>
</reference>
<dbReference type="GO" id="GO:0016020">
    <property type="term" value="C:membrane"/>
    <property type="evidence" value="ECO:0007669"/>
    <property type="project" value="InterPro"/>
</dbReference>
<dbReference type="FunFam" id="1.10.1900.40:FF:000002">
    <property type="entry name" value="Erythrocyte membrane protein 1, PfEMP1"/>
    <property type="match status" value="1"/>
</dbReference>
<evidence type="ECO:0000313" key="11">
    <source>
        <dbReference type="Proteomes" id="UP000232684"/>
    </source>
</evidence>
<feature type="compositionally biased region" description="Basic and acidic residues" evidence="2">
    <location>
        <begin position="2414"/>
        <end position="2427"/>
    </location>
</feature>
<dbReference type="EMBL" id="QFXU01000019">
    <property type="protein sequence ID" value="KAF4327777.1"/>
    <property type="molecule type" value="Genomic_DNA"/>
</dbReference>
<feature type="domain" description="Duffy-antigen binding" evidence="4">
    <location>
        <begin position="1742"/>
        <end position="1925"/>
    </location>
</feature>
<keyword evidence="1" id="KW-0175">Coiled coil</keyword>
<dbReference type="Gene3D" id="1.20.1310.20">
    <property type="entry name" value="Duffy-antigen binding domain"/>
    <property type="match status" value="5"/>
</dbReference>
<dbReference type="Gene3D" id="1.10.1900.40">
    <property type="entry name" value="Acidic terminal segments, variant surface antigen of PfEMP1"/>
    <property type="match status" value="2"/>
</dbReference>
<dbReference type="GO" id="GO:0046789">
    <property type="term" value="F:host cell surface receptor binding"/>
    <property type="evidence" value="ECO:0007669"/>
    <property type="project" value="InterPro"/>
</dbReference>
<dbReference type="Gene3D" id="1.20.58.830">
    <property type="match status" value="5"/>
</dbReference>
<evidence type="ECO:0000259" key="4">
    <source>
        <dbReference type="Pfam" id="PF05424"/>
    </source>
</evidence>
<gene>
    <name evidence="10" type="ORF">CK202_5039</name>
    <name evidence="9" type="ORF">CYL21_4068</name>
</gene>
<dbReference type="FunFam" id="1.20.1310.20:FF:000004">
    <property type="entry name" value="Erythrocyte membrane protein 1, PfEMP1"/>
    <property type="match status" value="1"/>
</dbReference>
<dbReference type="FunFam" id="1.10.1900.40:FF:000001">
    <property type="entry name" value="Erythrocyte membrane protein 1"/>
    <property type="match status" value="1"/>
</dbReference>
<dbReference type="FunFam" id="1.20.58.830:FF:000005">
    <property type="entry name" value="Erythrocyte membrane protein 1, PfEMP1"/>
    <property type="match status" value="1"/>
</dbReference>
<feature type="region of interest" description="Disordered" evidence="2">
    <location>
        <begin position="1190"/>
        <end position="1253"/>
    </location>
</feature>
<feature type="domain" description="Duffy-binding-like" evidence="3">
    <location>
        <begin position="559"/>
        <end position="701"/>
    </location>
</feature>
<feature type="domain" description="Duffy-antigen binding" evidence="4">
    <location>
        <begin position="1300"/>
        <end position="1476"/>
    </location>
</feature>
<evidence type="ECO:0000259" key="7">
    <source>
        <dbReference type="Pfam" id="PF21807"/>
    </source>
</evidence>
<feature type="compositionally biased region" description="Low complexity" evidence="2">
    <location>
        <begin position="1606"/>
        <end position="1619"/>
    </location>
</feature>
<dbReference type="FunFam" id="1.20.58.830:FF:000017">
    <property type="entry name" value="Erythrocyte membrane protein 1, PfEMP1"/>
    <property type="match status" value="1"/>
</dbReference>
<feature type="domain" description="Duffy-binding-like" evidence="8">
    <location>
        <begin position="1929"/>
        <end position="2060"/>
    </location>
</feature>
<protein>
    <submittedName>
        <fullName evidence="10">Erythrocyte membrane protein 1</fullName>
    </submittedName>
</protein>
<dbReference type="Pfam" id="PF15447">
    <property type="entry name" value="NTS"/>
    <property type="match status" value="1"/>
</dbReference>
<feature type="domain" description="Duffy-antigen binding" evidence="4">
    <location>
        <begin position="2130"/>
        <end position="2274"/>
    </location>
</feature>
<feature type="domain" description="Plasmodium falciparum erythrocyte membrane protein 1 acidic terminal segment" evidence="5">
    <location>
        <begin position="2460"/>
        <end position="2879"/>
    </location>
</feature>
<dbReference type="Proteomes" id="UP000232684">
    <property type="component" value="Unassembled WGS sequence"/>
</dbReference>
<dbReference type="Pfam" id="PF21807">
    <property type="entry name" value="PfEMP1_CIDRalpha1_dom"/>
    <property type="match status" value="1"/>
</dbReference>
<dbReference type="FunFam" id="1.20.1310.20:FF:000014">
    <property type="entry name" value="Erythrocyte membrane protein 1, PfEMP1"/>
    <property type="match status" value="1"/>
</dbReference>
<feature type="compositionally biased region" description="Pro residues" evidence="2">
    <location>
        <begin position="2430"/>
        <end position="2439"/>
    </location>
</feature>
<dbReference type="EMBL" id="NYMT01000017">
    <property type="protein sequence ID" value="PKC43019.1"/>
    <property type="molecule type" value="Genomic_DNA"/>
</dbReference>
<dbReference type="SUPFAM" id="SSF140924">
    <property type="entry name" value="Duffy binding domain-like"/>
    <property type="match status" value="6"/>
</dbReference>
<dbReference type="Gene3D" id="1.20.58.1930">
    <property type="match status" value="1"/>
</dbReference>
<dbReference type="Proteomes" id="UP000754359">
    <property type="component" value="Unassembled WGS sequence"/>
</dbReference>
<evidence type="ECO:0000259" key="5">
    <source>
        <dbReference type="Pfam" id="PF15445"/>
    </source>
</evidence>
<dbReference type="InterPro" id="IPR029211">
    <property type="entry name" value="PfEMP1_ATS"/>
</dbReference>
<evidence type="ECO:0000259" key="3">
    <source>
        <dbReference type="Pfam" id="PF03011"/>
    </source>
</evidence>
<dbReference type="InterPro" id="IPR008602">
    <property type="entry name" value="Duffy-antigen-binding"/>
</dbReference>
<dbReference type="FunFam" id="1.20.58.1930:FF:000002">
    <property type="entry name" value="Erythrocyte membrane protein 1, PfEMP1"/>
    <property type="match status" value="1"/>
</dbReference>
<evidence type="ECO:0000313" key="12">
    <source>
        <dbReference type="Proteomes" id="UP000754359"/>
    </source>
</evidence>
<comment type="caution">
    <text evidence="10">The sequence shown here is derived from an EMBL/GenBank/DDBJ whole genome shotgun (WGS) entry which is preliminary data.</text>
</comment>
<organism evidence="10 11">
    <name type="scientific">Plasmodium falciparum (isolate NF54)</name>
    <dbReference type="NCBI Taxonomy" id="5843"/>
    <lineage>
        <taxon>Eukaryota</taxon>
        <taxon>Sar</taxon>
        <taxon>Alveolata</taxon>
        <taxon>Apicomplexa</taxon>
        <taxon>Aconoidasida</taxon>
        <taxon>Haemosporida</taxon>
        <taxon>Plasmodiidae</taxon>
        <taxon>Plasmodium</taxon>
        <taxon>Plasmodium (Laverania)</taxon>
    </lineage>
</organism>
<dbReference type="SMR" id="A0A2I0BQ91"/>
<dbReference type="InterPro" id="IPR004258">
    <property type="entry name" value="DBL"/>
</dbReference>
<evidence type="ECO:0000259" key="6">
    <source>
        <dbReference type="Pfam" id="PF15447"/>
    </source>
</evidence>
<dbReference type="InterPro" id="IPR049158">
    <property type="entry name" value="PfEMP1_CIDRalpha1_dom"/>
</dbReference>
<dbReference type="Pfam" id="PF15445">
    <property type="entry name" value="ATS"/>
    <property type="match status" value="1"/>
</dbReference>
<dbReference type="Pfam" id="PF03011">
    <property type="entry name" value="PFEMP"/>
    <property type="match status" value="1"/>
</dbReference>
<dbReference type="VEuPathDB" id="PlasmoDB:PfNF54_060005000"/>
<dbReference type="FunFam" id="1.20.1310.20:FF:000003">
    <property type="entry name" value="Erythrocyte membrane protein 1, PfEMP1"/>
    <property type="match status" value="1"/>
</dbReference>
<dbReference type="InterPro" id="IPR029210">
    <property type="entry name" value="PfEMP1_NTS"/>
</dbReference>
<feature type="domain" description="Duffy-antigen binding" evidence="4">
    <location>
        <begin position="109"/>
        <end position="287"/>
    </location>
</feature>
<dbReference type="FunFam" id="1.20.58.830:FF:000021">
    <property type="entry name" value="Erythrocyte membrane protein 1, PfEMP1"/>
    <property type="match status" value="1"/>
</dbReference>
<feature type="region of interest" description="Disordered" evidence="2">
    <location>
        <begin position="1606"/>
        <end position="1625"/>
    </location>
</feature>
<feature type="domain" description="Duffy-binding-like" evidence="8">
    <location>
        <begin position="291"/>
        <end position="447"/>
    </location>
</feature>
<reference evidence="10 11" key="1">
    <citation type="submission" date="2017-11" db="EMBL/GenBank/DDBJ databases">
        <title>Plasmodium falciparum NF54 genome assembly.</title>
        <authorList>
            <person name="Bryant J.M."/>
            <person name="Baumgarten S."/>
            <person name="Scheidig-Benatar C."/>
            <person name="Scherf A."/>
        </authorList>
    </citation>
    <scope>NUCLEOTIDE SEQUENCE [LARGE SCALE GENOMIC DNA]</scope>
    <source>
        <strain evidence="10">NF54</strain>
    </source>
</reference>
<dbReference type="Pfam" id="PF05424">
    <property type="entry name" value="Duffy_binding"/>
    <property type="match status" value="5"/>
</dbReference>
<proteinExistence type="predicted"/>
<evidence type="ECO:0000313" key="10">
    <source>
        <dbReference type="EMBL" id="PKC43019.1"/>
    </source>
</evidence>
<dbReference type="InterPro" id="IPR044932">
    <property type="entry name" value="PfEMP1_ATS_sf"/>
</dbReference>
<accession>A0A2I0BQ91</accession>